<comment type="similarity">
    <text evidence="2">Belongs to the oxygen-dependent FAD-linked oxidoreductase family.</text>
</comment>
<keyword evidence="8" id="KW-1185">Reference proteome</keyword>
<evidence type="ECO:0000256" key="3">
    <source>
        <dbReference type="ARBA" id="ARBA00022630"/>
    </source>
</evidence>
<gene>
    <name evidence="7" type="ORF">WJX73_008590</name>
</gene>
<dbReference type="EMBL" id="JALJOQ010000107">
    <property type="protein sequence ID" value="KAK9797416.1"/>
    <property type="molecule type" value="Genomic_DNA"/>
</dbReference>
<dbReference type="InterPro" id="IPR006093">
    <property type="entry name" value="Oxy_OxRdtase_FAD_BS"/>
</dbReference>
<dbReference type="GO" id="GO:0016491">
    <property type="term" value="F:oxidoreductase activity"/>
    <property type="evidence" value="ECO:0007669"/>
    <property type="project" value="UniProtKB-KW"/>
</dbReference>
<dbReference type="PROSITE" id="PS51387">
    <property type="entry name" value="FAD_PCMH"/>
    <property type="match status" value="1"/>
</dbReference>
<keyword evidence="5" id="KW-0560">Oxidoreductase</keyword>
<dbReference type="SUPFAM" id="SSF56176">
    <property type="entry name" value="FAD-binding/transporter-associated domain-like"/>
    <property type="match status" value="1"/>
</dbReference>
<dbReference type="PANTHER" id="PTHR42973">
    <property type="entry name" value="BINDING OXIDOREDUCTASE, PUTATIVE (AFU_ORTHOLOGUE AFUA_1G17690)-RELATED"/>
    <property type="match status" value="1"/>
</dbReference>
<dbReference type="InterPro" id="IPR050416">
    <property type="entry name" value="FAD-linked_Oxidoreductase"/>
</dbReference>
<dbReference type="InterPro" id="IPR006094">
    <property type="entry name" value="Oxid_FAD_bind_N"/>
</dbReference>
<name>A0AAW1NWQ2_9CHLO</name>
<feature type="domain" description="FAD-binding PCMH-type" evidence="6">
    <location>
        <begin position="35"/>
        <end position="207"/>
    </location>
</feature>
<dbReference type="InterPro" id="IPR016166">
    <property type="entry name" value="FAD-bd_PCMH"/>
</dbReference>
<evidence type="ECO:0000256" key="1">
    <source>
        <dbReference type="ARBA" id="ARBA00001974"/>
    </source>
</evidence>
<dbReference type="Gene3D" id="3.40.462.20">
    <property type="match status" value="1"/>
</dbReference>
<protein>
    <recommendedName>
        <fullName evidence="6">FAD-binding PCMH-type domain-containing protein</fullName>
    </recommendedName>
</protein>
<proteinExistence type="inferred from homology"/>
<evidence type="ECO:0000313" key="7">
    <source>
        <dbReference type="EMBL" id="KAK9797416.1"/>
    </source>
</evidence>
<dbReference type="PROSITE" id="PS00862">
    <property type="entry name" value="OX2_COVAL_FAD"/>
    <property type="match status" value="1"/>
</dbReference>
<keyword evidence="3" id="KW-0285">Flavoprotein</keyword>
<accession>A0AAW1NWQ2</accession>
<dbReference type="InterPro" id="IPR036318">
    <property type="entry name" value="FAD-bd_PCMH-like_sf"/>
</dbReference>
<dbReference type="InterPro" id="IPR016169">
    <property type="entry name" value="FAD-bd_PCMH_sub2"/>
</dbReference>
<evidence type="ECO:0000256" key="4">
    <source>
        <dbReference type="ARBA" id="ARBA00022827"/>
    </source>
</evidence>
<comment type="caution">
    <text evidence="7">The sequence shown here is derived from an EMBL/GenBank/DDBJ whole genome shotgun (WGS) entry which is preliminary data.</text>
</comment>
<dbReference type="Gene3D" id="3.30.465.10">
    <property type="match status" value="2"/>
</dbReference>
<reference evidence="7 8" key="1">
    <citation type="journal article" date="2024" name="Nat. Commun.">
        <title>Phylogenomics reveals the evolutionary origins of lichenization in chlorophyte algae.</title>
        <authorList>
            <person name="Puginier C."/>
            <person name="Libourel C."/>
            <person name="Otte J."/>
            <person name="Skaloud P."/>
            <person name="Haon M."/>
            <person name="Grisel S."/>
            <person name="Petersen M."/>
            <person name="Berrin J.G."/>
            <person name="Delaux P.M."/>
            <person name="Dal Grande F."/>
            <person name="Keller J."/>
        </authorList>
    </citation>
    <scope>NUCLEOTIDE SEQUENCE [LARGE SCALE GENOMIC DNA]</scope>
    <source>
        <strain evidence="7 8">SAG 2036</strain>
    </source>
</reference>
<dbReference type="AlphaFoldDB" id="A0AAW1NWQ2"/>
<evidence type="ECO:0000259" key="6">
    <source>
        <dbReference type="PROSITE" id="PS51387"/>
    </source>
</evidence>
<evidence type="ECO:0000256" key="2">
    <source>
        <dbReference type="ARBA" id="ARBA00005466"/>
    </source>
</evidence>
<evidence type="ECO:0000313" key="8">
    <source>
        <dbReference type="Proteomes" id="UP001465755"/>
    </source>
</evidence>
<organism evidence="7 8">
    <name type="scientific">Symbiochloris irregularis</name>
    <dbReference type="NCBI Taxonomy" id="706552"/>
    <lineage>
        <taxon>Eukaryota</taxon>
        <taxon>Viridiplantae</taxon>
        <taxon>Chlorophyta</taxon>
        <taxon>core chlorophytes</taxon>
        <taxon>Trebouxiophyceae</taxon>
        <taxon>Trebouxiales</taxon>
        <taxon>Trebouxiaceae</taxon>
        <taxon>Symbiochloris</taxon>
    </lineage>
</organism>
<dbReference type="Pfam" id="PF01565">
    <property type="entry name" value="FAD_binding_4"/>
    <property type="match status" value="1"/>
</dbReference>
<dbReference type="Proteomes" id="UP001465755">
    <property type="component" value="Unassembled WGS sequence"/>
</dbReference>
<dbReference type="GO" id="GO:0071949">
    <property type="term" value="F:FAD binding"/>
    <property type="evidence" value="ECO:0007669"/>
    <property type="project" value="InterPro"/>
</dbReference>
<comment type="cofactor">
    <cofactor evidence="1">
        <name>FAD</name>
        <dbReference type="ChEBI" id="CHEBI:57692"/>
    </cofactor>
</comment>
<evidence type="ECO:0000256" key="5">
    <source>
        <dbReference type="ARBA" id="ARBA00023002"/>
    </source>
</evidence>
<sequence>MAEALGGQLTDVRNQAFDTTSTLKNHLRRGHSLLRAPVPRLYLSATSEADVVAGVKLALDQDLKLALHGSGHHFAATSLPQDGLTIDMSKLKDVYLDENTGIARFQAGLDSMELCKATGPKGWHFRVAHVTSVGIAGYNLGGGQGWGGMAVDQITAMDCVNVWEYPKQELKIVRVDADNHPELFWGLQGAGMMLGVVVAFWGQLQPIPKDGLIRATSAIWPLPLASKAWEAYNHYTGNHQHSPLVERSAAYVTIPGKGPALVFSASDWSTGDDEAARQTDAGSDADGDAKHIAWARDTVQKISHLSRGTFISNVEFSRPEDTRQSFPEGSWARLQAVKAQYDPRTLLQSLSFRTGE</sequence>
<dbReference type="PANTHER" id="PTHR42973:SF39">
    <property type="entry name" value="FAD-BINDING PCMH-TYPE DOMAIN-CONTAINING PROTEIN"/>
    <property type="match status" value="1"/>
</dbReference>
<keyword evidence="4" id="KW-0274">FAD</keyword>